<reference evidence="3" key="2">
    <citation type="submission" date="2018-02" db="UniProtKB">
        <authorList>
            <consortium name="EnsemblPlants"/>
        </authorList>
    </citation>
    <scope>IDENTIFICATION</scope>
    <source>
        <strain evidence="3">Williams 82</strain>
    </source>
</reference>
<reference evidence="2 3" key="1">
    <citation type="journal article" date="2010" name="Nature">
        <title>Genome sequence of the palaeopolyploid soybean.</title>
        <authorList>
            <person name="Schmutz J."/>
            <person name="Cannon S.B."/>
            <person name="Schlueter J."/>
            <person name="Ma J."/>
            <person name="Mitros T."/>
            <person name="Nelson W."/>
            <person name="Hyten D.L."/>
            <person name="Song Q."/>
            <person name="Thelen J.J."/>
            <person name="Cheng J."/>
            <person name="Xu D."/>
            <person name="Hellsten U."/>
            <person name="May G.D."/>
            <person name="Yu Y."/>
            <person name="Sakurai T."/>
            <person name="Umezawa T."/>
            <person name="Bhattacharyya M.K."/>
            <person name="Sandhu D."/>
            <person name="Valliyodan B."/>
            <person name="Lindquist E."/>
            <person name="Peto M."/>
            <person name="Grant D."/>
            <person name="Shu S."/>
            <person name="Goodstein D."/>
            <person name="Barry K."/>
            <person name="Futrell-Griggs M."/>
            <person name="Abernathy B."/>
            <person name="Du J."/>
            <person name="Tian Z."/>
            <person name="Zhu L."/>
            <person name="Gill N."/>
            <person name="Joshi T."/>
            <person name="Libault M."/>
            <person name="Sethuraman A."/>
            <person name="Zhang X.-C."/>
            <person name="Shinozaki K."/>
            <person name="Nguyen H.T."/>
            <person name="Wing R.A."/>
            <person name="Cregan P."/>
            <person name="Specht J."/>
            <person name="Grimwood J."/>
            <person name="Rokhsar D."/>
            <person name="Stacey G."/>
            <person name="Shoemaker R.C."/>
            <person name="Jackson S.A."/>
        </authorList>
    </citation>
    <scope>NUCLEOTIDE SEQUENCE [LARGE SCALE GENOMIC DNA]</scope>
    <source>
        <strain evidence="3">cv. Williams 82</strain>
        <tissue evidence="2">Callus</tissue>
    </source>
</reference>
<dbReference type="HOGENOM" id="CLU_2053911_0_0_1"/>
<dbReference type="PANTHER" id="PTHR46801:SF2">
    <property type="entry name" value="LIPOPOLYSACCHARIDE-BINDING PROTEIN"/>
    <property type="match status" value="1"/>
</dbReference>
<gene>
    <name evidence="2" type="ORF">GLYMA_08G322500</name>
</gene>
<dbReference type="Gramene" id="KRH46258">
    <property type="protein sequence ID" value="KRH46258"/>
    <property type="gene ID" value="GLYMA_08G322500"/>
</dbReference>
<organism evidence="3">
    <name type="scientific">Glycine max</name>
    <name type="common">Soybean</name>
    <name type="synonym">Glycine hispida</name>
    <dbReference type="NCBI Taxonomy" id="3847"/>
    <lineage>
        <taxon>Eukaryota</taxon>
        <taxon>Viridiplantae</taxon>
        <taxon>Streptophyta</taxon>
        <taxon>Embryophyta</taxon>
        <taxon>Tracheophyta</taxon>
        <taxon>Spermatophyta</taxon>
        <taxon>Magnoliopsida</taxon>
        <taxon>eudicotyledons</taxon>
        <taxon>Gunneridae</taxon>
        <taxon>Pentapetalae</taxon>
        <taxon>rosids</taxon>
        <taxon>fabids</taxon>
        <taxon>Fabales</taxon>
        <taxon>Fabaceae</taxon>
        <taxon>Papilionoideae</taxon>
        <taxon>50 kb inversion clade</taxon>
        <taxon>NPAAA clade</taxon>
        <taxon>indigoferoid/millettioid clade</taxon>
        <taxon>Phaseoleae</taxon>
        <taxon>Glycine</taxon>
        <taxon>Glycine subgen. Soja</taxon>
    </lineage>
</organism>
<dbReference type="PANTHER" id="PTHR46801">
    <property type="entry name" value="OS06G0309200 PROTEIN"/>
    <property type="match status" value="1"/>
</dbReference>
<dbReference type="EnsemblPlants" id="KRH46258">
    <property type="protein sequence ID" value="KRH46258"/>
    <property type="gene ID" value="GLYMA_08G322500"/>
</dbReference>
<keyword evidence="1" id="KW-0812">Transmembrane</keyword>
<dbReference type="EMBL" id="CM000841">
    <property type="protein sequence ID" value="KRH46258.1"/>
    <property type="molecule type" value="Genomic_DNA"/>
</dbReference>
<evidence type="ECO:0000313" key="2">
    <source>
        <dbReference type="EMBL" id="KRH46258.1"/>
    </source>
</evidence>
<proteinExistence type="predicted"/>
<protein>
    <submittedName>
        <fullName evidence="2 3">Uncharacterized protein</fullName>
    </submittedName>
</protein>
<dbReference type="STRING" id="3847.K7LA87"/>
<keyword evidence="4" id="KW-1185">Reference proteome</keyword>
<sequence length="120" mass="13226">MDTIRRNSVAAPPTGTVCLTPSLFSAASFMLFLALRELLTYYCCKQLQKHFSLLPSPVSNMRPCPCCYVQPLEESSISGVISDKGLEYAKELLIEKGIASIVMLQLPEIENFVQVPLVGN</sequence>
<feature type="transmembrane region" description="Helical" evidence="1">
    <location>
        <begin position="23"/>
        <end position="44"/>
    </location>
</feature>
<keyword evidence="1" id="KW-0472">Membrane</keyword>
<dbReference type="InterPro" id="IPR045897">
    <property type="entry name" value="BPI/LBP_pln"/>
</dbReference>
<evidence type="ECO:0000256" key="1">
    <source>
        <dbReference type="SAM" id="Phobius"/>
    </source>
</evidence>
<keyword evidence="1" id="KW-1133">Transmembrane helix</keyword>
<dbReference type="AlphaFoldDB" id="K7LA87"/>
<evidence type="ECO:0000313" key="3">
    <source>
        <dbReference type="EnsemblPlants" id="KRH46258"/>
    </source>
</evidence>
<evidence type="ECO:0000313" key="4">
    <source>
        <dbReference type="Proteomes" id="UP000008827"/>
    </source>
</evidence>
<name>K7LA87_SOYBN</name>
<dbReference type="PaxDb" id="3847-GLYMA08G43473.1"/>
<dbReference type="InParanoid" id="K7LA87"/>
<dbReference type="Proteomes" id="UP000008827">
    <property type="component" value="Chromosome 8"/>
</dbReference>
<reference evidence="2" key="3">
    <citation type="submission" date="2018-07" db="EMBL/GenBank/DDBJ databases">
        <title>WGS assembly of Glycine max.</title>
        <authorList>
            <person name="Schmutz J."/>
            <person name="Cannon S."/>
            <person name="Schlueter J."/>
            <person name="Ma J."/>
            <person name="Mitros T."/>
            <person name="Nelson W."/>
            <person name="Hyten D."/>
            <person name="Song Q."/>
            <person name="Thelen J."/>
            <person name="Cheng J."/>
            <person name="Xu D."/>
            <person name="Hellsten U."/>
            <person name="May G."/>
            <person name="Yu Y."/>
            <person name="Sakurai T."/>
            <person name="Umezawa T."/>
            <person name="Bhattacharyya M."/>
            <person name="Sandhu D."/>
            <person name="Valliyodan B."/>
            <person name="Lindquist E."/>
            <person name="Peto M."/>
            <person name="Grant D."/>
            <person name="Shu S."/>
            <person name="Goodstein D."/>
            <person name="Barry K."/>
            <person name="Futrell-Griggs M."/>
            <person name="Abernathy B."/>
            <person name="Du J."/>
            <person name="Tian Z."/>
            <person name="Zhu L."/>
            <person name="Gill N."/>
            <person name="Joshi T."/>
            <person name="Libault M."/>
            <person name="Sethuraman A."/>
            <person name="Zhang X."/>
            <person name="Shinozaki K."/>
            <person name="Nguyen H."/>
            <person name="Wing R."/>
            <person name="Cregan P."/>
            <person name="Specht J."/>
            <person name="Grimwood J."/>
            <person name="Rokhsar D."/>
            <person name="Stacey G."/>
            <person name="Shoemaker R."/>
            <person name="Jackson S."/>
        </authorList>
    </citation>
    <scope>NUCLEOTIDE SEQUENCE</scope>
    <source>
        <tissue evidence="2">Callus</tissue>
    </source>
</reference>
<accession>K7LA87</accession>